<feature type="compositionally biased region" description="Polar residues" evidence="1">
    <location>
        <begin position="470"/>
        <end position="482"/>
    </location>
</feature>
<feature type="region of interest" description="Disordered" evidence="1">
    <location>
        <begin position="148"/>
        <end position="182"/>
    </location>
</feature>
<name>A0A2T7P576_POMCA</name>
<dbReference type="Proteomes" id="UP000245119">
    <property type="component" value="Linkage Group LG6"/>
</dbReference>
<proteinExistence type="predicted"/>
<keyword evidence="3" id="KW-1185">Reference proteome</keyword>
<reference evidence="2 3" key="1">
    <citation type="submission" date="2018-04" db="EMBL/GenBank/DDBJ databases">
        <title>The genome of golden apple snail Pomacea canaliculata provides insight into stress tolerance and invasive adaptation.</title>
        <authorList>
            <person name="Liu C."/>
            <person name="Liu B."/>
            <person name="Ren Y."/>
            <person name="Zhang Y."/>
            <person name="Wang H."/>
            <person name="Li S."/>
            <person name="Jiang F."/>
            <person name="Yin L."/>
            <person name="Zhang G."/>
            <person name="Qian W."/>
            <person name="Fan W."/>
        </authorList>
    </citation>
    <scope>NUCLEOTIDE SEQUENCE [LARGE SCALE GENOMIC DNA]</scope>
    <source>
        <strain evidence="2">SZHN2017</strain>
        <tissue evidence="2">Muscle</tissue>
    </source>
</reference>
<feature type="region of interest" description="Disordered" evidence="1">
    <location>
        <begin position="281"/>
        <end position="353"/>
    </location>
</feature>
<sequence length="511" mass="56557">MPYALVVVKITRAYGQERCLSSRARSQELREILQQLEDALPLSCSQPASQPPACHADGSQSSLDEFFYSYSPISSESFRIHGSITIEDWTNLILFLFIDCVVNVIYTNTLLQDVGEAYKFTPPNVDYGQQNRQAVRGHRIKSATWTRFSGSTEVPNRPKSSHYFGRGQSEETGSPVTENEEEHHISVHLDSDTGYTEASEHLAVGHGKEGETEYDQASVATSVQEEEDIILPSDEEMEEAESKAETWLEELKETPGARADSIIPIQEDMRDLRGAKPYSLSTQMDDHEEEQHRSEEVLGTDLSDAGSLPRSRNGSSTRKSSSGKCPQSAPSSALSSRMENLGNQVTEEKDLSLYKPVTNENVLEAEGNETKITDCNRQDPQSGFQEDSGCITLVHITEKEDRQKIFASSVSESVDRPEVEPETLVSLHADGTQSKSSIMDDIQTELVPRPASYQAALGNVDKLKQKENGKTSTTKSLNSFDNQPVAMDHVEENSPSFTAGILSKRDNHPAC</sequence>
<accession>A0A2T7P576</accession>
<feature type="region of interest" description="Disordered" evidence="1">
    <location>
        <begin position="492"/>
        <end position="511"/>
    </location>
</feature>
<dbReference type="OrthoDB" id="10072545at2759"/>
<protein>
    <submittedName>
        <fullName evidence="2">Uncharacterized protein</fullName>
    </submittedName>
</protein>
<gene>
    <name evidence="2" type="ORF">C0Q70_11173</name>
</gene>
<feature type="region of interest" description="Disordered" evidence="1">
    <location>
        <begin position="464"/>
        <end position="486"/>
    </location>
</feature>
<organism evidence="2 3">
    <name type="scientific">Pomacea canaliculata</name>
    <name type="common">Golden apple snail</name>
    <dbReference type="NCBI Taxonomy" id="400727"/>
    <lineage>
        <taxon>Eukaryota</taxon>
        <taxon>Metazoa</taxon>
        <taxon>Spiralia</taxon>
        <taxon>Lophotrochozoa</taxon>
        <taxon>Mollusca</taxon>
        <taxon>Gastropoda</taxon>
        <taxon>Caenogastropoda</taxon>
        <taxon>Architaenioglossa</taxon>
        <taxon>Ampullarioidea</taxon>
        <taxon>Ampullariidae</taxon>
        <taxon>Pomacea</taxon>
    </lineage>
</organism>
<evidence type="ECO:0000256" key="1">
    <source>
        <dbReference type="SAM" id="MobiDB-lite"/>
    </source>
</evidence>
<dbReference type="AlphaFoldDB" id="A0A2T7P576"/>
<dbReference type="EMBL" id="PZQS01000006">
    <property type="protein sequence ID" value="PVD28582.1"/>
    <property type="molecule type" value="Genomic_DNA"/>
</dbReference>
<feature type="compositionally biased region" description="Polar residues" evidence="1">
    <location>
        <begin position="328"/>
        <end position="345"/>
    </location>
</feature>
<comment type="caution">
    <text evidence="2">The sequence shown here is derived from an EMBL/GenBank/DDBJ whole genome shotgun (WGS) entry which is preliminary data.</text>
</comment>
<evidence type="ECO:0000313" key="3">
    <source>
        <dbReference type="Proteomes" id="UP000245119"/>
    </source>
</evidence>
<feature type="compositionally biased region" description="Low complexity" evidence="1">
    <location>
        <begin position="310"/>
        <end position="324"/>
    </location>
</feature>
<evidence type="ECO:0000313" key="2">
    <source>
        <dbReference type="EMBL" id="PVD28582.1"/>
    </source>
</evidence>